<evidence type="ECO:0000313" key="2">
    <source>
        <dbReference type="Proteomes" id="UP001165270"/>
    </source>
</evidence>
<dbReference type="EMBL" id="JALDAX010000001">
    <property type="protein sequence ID" value="MCI3238208.1"/>
    <property type="molecule type" value="Genomic_DNA"/>
</dbReference>
<name>A0ABS9X820_9ACTN</name>
<evidence type="ECO:0000313" key="1">
    <source>
        <dbReference type="EMBL" id="MCI3238208.1"/>
    </source>
</evidence>
<comment type="caution">
    <text evidence="1">The sequence shown here is derived from an EMBL/GenBank/DDBJ whole genome shotgun (WGS) entry which is preliminary data.</text>
</comment>
<dbReference type="Proteomes" id="UP001165270">
    <property type="component" value="Unassembled WGS sequence"/>
</dbReference>
<proteinExistence type="predicted"/>
<reference evidence="1" key="1">
    <citation type="submission" date="2022-03" db="EMBL/GenBank/DDBJ databases">
        <title>Streptomyces 7R015 and 7R016 isolated from Barleria lupulina in Thailand.</title>
        <authorList>
            <person name="Kanchanasin P."/>
            <person name="Phongsopitanun W."/>
            <person name="Tanasupawat S."/>
        </authorList>
    </citation>
    <scope>NUCLEOTIDE SEQUENCE</scope>
    <source>
        <strain evidence="1">7R016</strain>
    </source>
</reference>
<gene>
    <name evidence="1" type="ORF">MQN93_00575</name>
</gene>
<evidence type="ECO:0008006" key="3">
    <source>
        <dbReference type="Google" id="ProtNLM"/>
    </source>
</evidence>
<sequence>MTDHSLTLNTWQRNRLANFVAEHPGWTLEEHETAARVVDRYLVRAGLVSLVDQRVIRRDENGRLWPLT</sequence>
<protein>
    <recommendedName>
        <fullName evidence="3">DUF2087 domain-containing protein</fullName>
    </recommendedName>
</protein>
<keyword evidence="2" id="KW-1185">Reference proteome</keyword>
<accession>A0ABS9X820</accession>
<dbReference type="RefSeq" id="WP_242707824.1">
    <property type="nucleotide sequence ID" value="NZ_JALDAX010000001.1"/>
</dbReference>
<organism evidence="1 2">
    <name type="scientific">Streptomyces spinosisporus</name>
    <dbReference type="NCBI Taxonomy" id="2927582"/>
    <lineage>
        <taxon>Bacteria</taxon>
        <taxon>Bacillati</taxon>
        <taxon>Actinomycetota</taxon>
        <taxon>Actinomycetes</taxon>
        <taxon>Kitasatosporales</taxon>
        <taxon>Streptomycetaceae</taxon>
        <taxon>Streptomyces</taxon>
    </lineage>
</organism>